<name>A0A0T5NSH7_9RHOB</name>
<organism evidence="2 3">
    <name type="scientific">Roseovarius atlanticus</name>
    <dbReference type="NCBI Taxonomy" id="1641875"/>
    <lineage>
        <taxon>Bacteria</taxon>
        <taxon>Pseudomonadati</taxon>
        <taxon>Pseudomonadota</taxon>
        <taxon>Alphaproteobacteria</taxon>
        <taxon>Rhodobacterales</taxon>
        <taxon>Roseobacteraceae</taxon>
        <taxon>Roseovarius</taxon>
    </lineage>
</organism>
<feature type="domain" description="Glycosyl transferase family 1" evidence="1">
    <location>
        <begin position="220"/>
        <end position="376"/>
    </location>
</feature>
<comment type="caution">
    <text evidence="2">The sequence shown here is derived from an EMBL/GenBank/DDBJ whole genome shotgun (WGS) entry which is preliminary data.</text>
</comment>
<dbReference type="PATRIC" id="fig|1641875.4.peg.708"/>
<dbReference type="InterPro" id="IPR050194">
    <property type="entry name" value="Glycosyltransferase_grp1"/>
</dbReference>
<proteinExistence type="predicted"/>
<dbReference type="STRING" id="1641875.XM53_14525"/>
<evidence type="ECO:0000313" key="2">
    <source>
        <dbReference type="EMBL" id="KRS11896.1"/>
    </source>
</evidence>
<dbReference type="InterPro" id="IPR001296">
    <property type="entry name" value="Glyco_trans_1"/>
</dbReference>
<dbReference type="SUPFAM" id="SSF53756">
    <property type="entry name" value="UDP-Glycosyltransferase/glycogen phosphorylase"/>
    <property type="match status" value="1"/>
</dbReference>
<dbReference type="RefSeq" id="WP_057794526.1">
    <property type="nucleotide sequence ID" value="NZ_LAXJ01000016.1"/>
</dbReference>
<sequence>MTRTKLAYLTGEYPRASDTFIQREIAALRELGHDVLTCSVRTTGAEHLVGPEQRDEHARTFKLLESCKKPLTVLRAHLHWLRWPARYLSALALAWQAAPAGLKGRTYNLIYFIEAGVLAQHLAEQNVAHLHNHIAKSSCTVAMLASKLSGIPYSFAIHGPDIFFEPIHWRIDKKAEHARFVACISEFCRSQLMCFADAAHWTKFHIVHCGIEPGRYRASPHEGQRLLFVGRLAGVKGVPVLLEALAGVSDRPDWHLDLIGDGPERKAIEARARALNLSDRVTFHGYRSQADVAEALGRTDLFVLPSFAEGLPVVLMEALAAAVPVVTTRIAGVSELVADGESGLLVPPGDAEALRWAITKLLDDPERRRRMGEAGRVKVAEAFDIRNEAAWLSALVEGYAADSPPTTKRPGAGGDAP</sequence>
<dbReference type="Proteomes" id="UP000051295">
    <property type="component" value="Unassembled WGS sequence"/>
</dbReference>
<evidence type="ECO:0000259" key="1">
    <source>
        <dbReference type="Pfam" id="PF00534"/>
    </source>
</evidence>
<dbReference type="GO" id="GO:0016757">
    <property type="term" value="F:glycosyltransferase activity"/>
    <property type="evidence" value="ECO:0007669"/>
    <property type="project" value="InterPro"/>
</dbReference>
<dbReference type="EMBL" id="LAXJ01000016">
    <property type="protein sequence ID" value="KRS11896.1"/>
    <property type="molecule type" value="Genomic_DNA"/>
</dbReference>
<keyword evidence="3" id="KW-1185">Reference proteome</keyword>
<dbReference type="PANTHER" id="PTHR45947:SF15">
    <property type="entry name" value="TEICHURONIC ACID BIOSYNTHESIS GLYCOSYLTRANSFERASE TUAC-RELATED"/>
    <property type="match status" value="1"/>
</dbReference>
<dbReference type="AlphaFoldDB" id="A0A0T5NSH7"/>
<reference evidence="2 3" key="1">
    <citation type="submission" date="2015-04" db="EMBL/GenBank/DDBJ databases">
        <title>The draft genome sequence of Roseovarius sp.R12b.</title>
        <authorList>
            <person name="Li G."/>
            <person name="Lai Q."/>
            <person name="Shao Z."/>
            <person name="Yan P."/>
        </authorList>
    </citation>
    <scope>NUCLEOTIDE SEQUENCE [LARGE SCALE GENOMIC DNA]</scope>
    <source>
        <strain evidence="2 3">R12B</strain>
    </source>
</reference>
<protein>
    <submittedName>
        <fullName evidence="2">Glycosyl transferase family 1</fullName>
    </submittedName>
</protein>
<dbReference type="OrthoDB" id="9790710at2"/>
<dbReference type="Pfam" id="PF00534">
    <property type="entry name" value="Glycos_transf_1"/>
    <property type="match status" value="1"/>
</dbReference>
<dbReference type="CDD" id="cd03801">
    <property type="entry name" value="GT4_PimA-like"/>
    <property type="match status" value="1"/>
</dbReference>
<gene>
    <name evidence="2" type="ORF">XM53_14525</name>
</gene>
<keyword evidence="2" id="KW-0808">Transferase</keyword>
<dbReference type="PANTHER" id="PTHR45947">
    <property type="entry name" value="SULFOQUINOVOSYL TRANSFERASE SQD2"/>
    <property type="match status" value="1"/>
</dbReference>
<accession>A0A0T5NSH7</accession>
<evidence type="ECO:0000313" key="3">
    <source>
        <dbReference type="Proteomes" id="UP000051295"/>
    </source>
</evidence>
<dbReference type="Gene3D" id="3.40.50.2000">
    <property type="entry name" value="Glycogen Phosphorylase B"/>
    <property type="match status" value="2"/>
</dbReference>